<name>A0A4R5KUW6_9BACL</name>
<evidence type="ECO:0000256" key="4">
    <source>
        <dbReference type="ARBA" id="ARBA00022679"/>
    </source>
</evidence>
<dbReference type="SMART" id="SM00304">
    <property type="entry name" value="HAMP"/>
    <property type="match status" value="1"/>
</dbReference>
<keyword evidence="10" id="KW-1185">Reference proteome</keyword>
<evidence type="ECO:0000256" key="6">
    <source>
        <dbReference type="ARBA" id="ARBA00023136"/>
    </source>
</evidence>
<keyword evidence="3" id="KW-0597">Phosphoprotein</keyword>
<keyword evidence="2" id="KW-1003">Cell membrane</keyword>
<organism evidence="9 10">
    <name type="scientific">Paenibacillus piri</name>
    <dbReference type="NCBI Taxonomy" id="2547395"/>
    <lineage>
        <taxon>Bacteria</taxon>
        <taxon>Bacillati</taxon>
        <taxon>Bacillota</taxon>
        <taxon>Bacilli</taxon>
        <taxon>Bacillales</taxon>
        <taxon>Paenibacillaceae</taxon>
        <taxon>Paenibacillus</taxon>
    </lineage>
</organism>
<comment type="subcellular location">
    <subcellularLocation>
        <location evidence="1">Cell membrane</location>
        <topology evidence="1">Multi-pass membrane protein</topology>
    </subcellularLocation>
</comment>
<keyword evidence="6 7" id="KW-0472">Membrane</keyword>
<dbReference type="GO" id="GO:0005886">
    <property type="term" value="C:plasma membrane"/>
    <property type="evidence" value="ECO:0007669"/>
    <property type="project" value="UniProtKB-SubCell"/>
</dbReference>
<gene>
    <name evidence="9" type="ORF">E1757_09470</name>
</gene>
<evidence type="ECO:0000256" key="5">
    <source>
        <dbReference type="ARBA" id="ARBA00022777"/>
    </source>
</evidence>
<dbReference type="InterPro" id="IPR036890">
    <property type="entry name" value="HATPase_C_sf"/>
</dbReference>
<evidence type="ECO:0000313" key="9">
    <source>
        <dbReference type="EMBL" id="TDF98747.1"/>
    </source>
</evidence>
<dbReference type="AlphaFoldDB" id="A0A4R5KUW6"/>
<dbReference type="Gene3D" id="3.30.565.10">
    <property type="entry name" value="Histidine kinase-like ATPase, C-terminal domain"/>
    <property type="match status" value="1"/>
</dbReference>
<keyword evidence="7" id="KW-1133">Transmembrane helix</keyword>
<keyword evidence="4" id="KW-0808">Transferase</keyword>
<dbReference type="Pfam" id="PF00672">
    <property type="entry name" value="HAMP"/>
    <property type="match status" value="1"/>
</dbReference>
<dbReference type="Pfam" id="PF02518">
    <property type="entry name" value="HATPase_c"/>
    <property type="match status" value="1"/>
</dbReference>
<dbReference type="InterPro" id="IPR050640">
    <property type="entry name" value="Bact_2-comp_sensor_kinase"/>
</dbReference>
<dbReference type="PROSITE" id="PS50885">
    <property type="entry name" value="HAMP"/>
    <property type="match status" value="1"/>
</dbReference>
<dbReference type="CDD" id="cd06225">
    <property type="entry name" value="HAMP"/>
    <property type="match status" value="1"/>
</dbReference>
<feature type="domain" description="HAMP" evidence="8">
    <location>
        <begin position="321"/>
        <end position="373"/>
    </location>
</feature>
<feature type="transmembrane region" description="Helical" evidence="7">
    <location>
        <begin position="20"/>
        <end position="38"/>
    </location>
</feature>
<dbReference type="PANTHER" id="PTHR34220:SF7">
    <property type="entry name" value="SENSOR HISTIDINE KINASE YPDA"/>
    <property type="match status" value="1"/>
</dbReference>
<reference evidence="9 10" key="1">
    <citation type="submission" date="2019-03" db="EMBL/GenBank/DDBJ databases">
        <title>This is whole genome sequence of Paenibacillus sp MS74 strain.</title>
        <authorList>
            <person name="Trinh H.N."/>
        </authorList>
    </citation>
    <scope>NUCLEOTIDE SEQUENCE [LARGE SCALE GENOMIC DNA]</scope>
    <source>
        <strain evidence="9 10">MS74</strain>
    </source>
</reference>
<evidence type="ECO:0000313" key="10">
    <source>
        <dbReference type="Proteomes" id="UP000295636"/>
    </source>
</evidence>
<dbReference type="Gene3D" id="6.10.340.10">
    <property type="match status" value="1"/>
</dbReference>
<comment type="caution">
    <text evidence="9">The sequence shown here is derived from an EMBL/GenBank/DDBJ whole genome shotgun (WGS) entry which is preliminary data.</text>
</comment>
<dbReference type="InterPro" id="IPR003594">
    <property type="entry name" value="HATPase_dom"/>
</dbReference>
<accession>A0A4R5KUW6</accession>
<proteinExistence type="predicted"/>
<evidence type="ECO:0000259" key="8">
    <source>
        <dbReference type="PROSITE" id="PS50885"/>
    </source>
</evidence>
<sequence length="604" mass="70323">MKRQWKLRPFLFSVMVMSNIFFLLLITIAIYVSVTYFFTKQISEARLQVLYSNQLQLIERVEDVEGMALTISTHPIIKDVLEHNDSIDLYDYILLQRKVSEWLNTFTFVKPYIDSIQIYTDQYAQYQQIGPVGKNMILPLTKMPWKEEMPQFSDMDAIWVPSHGETMWDPEKRVLTYVLKIYNRKGGTAGFVAINMNEDSWVRLFFKNNAESSPTNRSLLVLDSNNRIMSRMSADMNSRLMKTFESYLDTINQQAGYRQLDMNGNKYLMIYSMKNQEKWRIVEFLENDQLYRDVQIIRNIMLIIGVVILLFIFPVSSYLSSRIIRPVPDLLKGFQQIEKGNFDTSLKKHSIVEFNKLVHAFNLMAIRLQGTIEELDKKNRLKRDLELTVLQSQINPHFLYNTLDMINWAAAMKGNMEVSFMASKLAKLFRISLSGGSPFIVLQEELEHAGLYAQIQQLRLQDRFMYSEHVKPNFKQCYVPKIILQPFIENSIIHGFSVLHEEKAEVSVSAERIDEDTFKIIIVDNGTGLDRQQKDESEQRKKSSLYVSGSGGYGIKNVRERLELYLGSQYGVHIENRETRGVKVTITLPYLDSIHKVNCISNLK</sequence>
<dbReference type="PANTHER" id="PTHR34220">
    <property type="entry name" value="SENSOR HISTIDINE KINASE YPDA"/>
    <property type="match status" value="1"/>
</dbReference>
<dbReference type="EMBL" id="SMRT01000003">
    <property type="protein sequence ID" value="TDF98747.1"/>
    <property type="molecule type" value="Genomic_DNA"/>
</dbReference>
<evidence type="ECO:0000256" key="7">
    <source>
        <dbReference type="SAM" id="Phobius"/>
    </source>
</evidence>
<dbReference type="InterPro" id="IPR003660">
    <property type="entry name" value="HAMP_dom"/>
</dbReference>
<dbReference type="GO" id="GO:0000155">
    <property type="term" value="F:phosphorelay sensor kinase activity"/>
    <property type="evidence" value="ECO:0007669"/>
    <property type="project" value="InterPro"/>
</dbReference>
<dbReference type="Proteomes" id="UP000295636">
    <property type="component" value="Unassembled WGS sequence"/>
</dbReference>
<evidence type="ECO:0000256" key="2">
    <source>
        <dbReference type="ARBA" id="ARBA00022475"/>
    </source>
</evidence>
<keyword evidence="7" id="KW-0812">Transmembrane</keyword>
<dbReference type="RefSeq" id="WP_133227097.1">
    <property type="nucleotide sequence ID" value="NZ_SMRT01000003.1"/>
</dbReference>
<dbReference type="Pfam" id="PF06580">
    <property type="entry name" value="His_kinase"/>
    <property type="match status" value="1"/>
</dbReference>
<protein>
    <submittedName>
        <fullName evidence="9">Sensor histidine kinase</fullName>
    </submittedName>
</protein>
<dbReference type="SUPFAM" id="SSF55874">
    <property type="entry name" value="ATPase domain of HSP90 chaperone/DNA topoisomerase II/histidine kinase"/>
    <property type="match status" value="1"/>
</dbReference>
<evidence type="ECO:0000256" key="3">
    <source>
        <dbReference type="ARBA" id="ARBA00022553"/>
    </source>
</evidence>
<dbReference type="InterPro" id="IPR010559">
    <property type="entry name" value="Sig_transdc_His_kin_internal"/>
</dbReference>
<keyword evidence="5 9" id="KW-0418">Kinase</keyword>
<evidence type="ECO:0000256" key="1">
    <source>
        <dbReference type="ARBA" id="ARBA00004651"/>
    </source>
</evidence>
<dbReference type="OrthoDB" id="2499756at2"/>
<dbReference type="SUPFAM" id="SSF158472">
    <property type="entry name" value="HAMP domain-like"/>
    <property type="match status" value="1"/>
</dbReference>
<feature type="transmembrane region" description="Helical" evidence="7">
    <location>
        <begin position="300"/>
        <end position="319"/>
    </location>
</feature>